<protein>
    <submittedName>
        <fullName evidence="1">Uncharacterized protein</fullName>
    </submittedName>
</protein>
<dbReference type="EMBL" id="JH393259">
    <property type="protein sequence ID" value="EHJ91504.1"/>
    <property type="molecule type" value="Genomic_DNA"/>
</dbReference>
<gene>
    <name evidence="1" type="ORF">KUC_3054</name>
</gene>
<proteinExistence type="predicted"/>
<name>A0A7U9BYF0_9GAMM</name>
<evidence type="ECO:0000313" key="1">
    <source>
        <dbReference type="EMBL" id="EHJ91504.1"/>
    </source>
</evidence>
<dbReference type="Proteomes" id="UP000005756">
    <property type="component" value="Unassembled WGS sequence"/>
</dbReference>
<evidence type="ECO:0000313" key="2">
    <source>
        <dbReference type="Proteomes" id="UP000005756"/>
    </source>
</evidence>
<accession>A0A7U9BYF0</accession>
<organism evidence="1 2">
    <name type="scientific">Vreelandella boliviensis LC1</name>
    <dbReference type="NCBI Taxonomy" id="1072583"/>
    <lineage>
        <taxon>Bacteria</taxon>
        <taxon>Pseudomonadati</taxon>
        <taxon>Pseudomonadota</taxon>
        <taxon>Gammaproteobacteria</taxon>
        <taxon>Oceanospirillales</taxon>
        <taxon>Halomonadaceae</taxon>
        <taxon>Vreelandella</taxon>
    </lineage>
</organism>
<sequence length="57" mass="6256">MLQETELSEPLGPGGVLPLPVPLGVLAIVDPFSFGWTEILKYCCFQLNAPNDLRQID</sequence>
<reference evidence="1 2" key="1">
    <citation type="submission" date="2011-10" db="EMBL/GenBank/DDBJ databases">
        <authorList>
            <person name="Quillaguamn J."/>
            <person name="Guzmn D."/>
            <person name="Balderrama-Subieta A."/>
            <person name="Cardona-Ortuo C."/>
            <person name="Guevara-Martnez M."/>
            <person name="Callisaya-Quispe N."/>
        </authorList>
    </citation>
    <scope>NUCLEOTIDE SEQUENCE [LARGE SCALE GENOMIC DNA]</scope>
    <source>
        <strain evidence="1 2">LC1</strain>
    </source>
</reference>
<dbReference type="AlphaFoldDB" id="A0A7U9BYF0"/>